<dbReference type="RefSeq" id="WP_420906279.1">
    <property type="nucleotide sequence ID" value="NZ_BAAFGK010000005.1"/>
</dbReference>
<dbReference type="InterPro" id="IPR001173">
    <property type="entry name" value="Glyco_trans_2-like"/>
</dbReference>
<dbReference type="PANTHER" id="PTHR22916">
    <property type="entry name" value="GLYCOSYLTRANSFERASE"/>
    <property type="match status" value="1"/>
</dbReference>
<keyword evidence="2" id="KW-0328">Glycosyltransferase</keyword>
<dbReference type="EMBL" id="BAAFGK010000005">
    <property type="protein sequence ID" value="GAB0058559.1"/>
    <property type="molecule type" value="Genomic_DNA"/>
</dbReference>
<dbReference type="Pfam" id="PF00535">
    <property type="entry name" value="Glycos_transf_2"/>
    <property type="match status" value="1"/>
</dbReference>
<dbReference type="Gene3D" id="3.90.550.10">
    <property type="entry name" value="Spore Coat Polysaccharide Biosynthesis Protein SpsA, Chain A"/>
    <property type="match status" value="1"/>
</dbReference>
<organism evidence="2 3">
    <name type="scientific">Candidatus Magnetaquiglobus chichijimensis</name>
    <dbReference type="NCBI Taxonomy" id="3141448"/>
    <lineage>
        <taxon>Bacteria</taxon>
        <taxon>Pseudomonadati</taxon>
        <taxon>Pseudomonadota</taxon>
        <taxon>Magnetococcia</taxon>
        <taxon>Magnetococcales</taxon>
        <taxon>Candidatus Magnetaquicoccaceae</taxon>
        <taxon>Candidatus Magnetaquiglobus</taxon>
    </lineage>
</organism>
<evidence type="ECO:0000313" key="2">
    <source>
        <dbReference type="EMBL" id="GAB0058559.1"/>
    </source>
</evidence>
<comment type="caution">
    <text evidence="2">The sequence shown here is derived from an EMBL/GenBank/DDBJ whole genome shotgun (WGS) entry which is preliminary data.</text>
</comment>
<gene>
    <name evidence="2" type="primary">epsH</name>
    <name evidence="2" type="ORF">SIID45300_02910</name>
</gene>
<proteinExistence type="predicted"/>
<feature type="domain" description="Glycosyltransferase 2-like" evidence="1">
    <location>
        <begin position="12"/>
        <end position="138"/>
    </location>
</feature>
<dbReference type="InterPro" id="IPR029044">
    <property type="entry name" value="Nucleotide-diphossugar_trans"/>
</dbReference>
<dbReference type="PANTHER" id="PTHR22916:SF3">
    <property type="entry name" value="UDP-GLCNAC:BETAGAL BETA-1,3-N-ACETYLGLUCOSAMINYLTRANSFERASE-LIKE PROTEIN 1"/>
    <property type="match status" value="1"/>
</dbReference>
<name>A0ABQ0CCD2_9PROT</name>
<dbReference type="EC" id="2.4.-.-" evidence="2"/>
<dbReference type="Proteomes" id="UP001628193">
    <property type="component" value="Unassembled WGS sequence"/>
</dbReference>
<dbReference type="CDD" id="cd00761">
    <property type="entry name" value="Glyco_tranf_GTA_type"/>
    <property type="match status" value="1"/>
</dbReference>
<sequence>MSKELVYLPDISVIVACYNQGDWVERCVRSISHQEGLTQGAFEILVINDGSLDHTREVLANLTVLKNLRVLIHETNQGLPVALNNAIRQARGRYVIRVDADDYLNRSCLQIMKLFLDVNRQYQAVAIDYVKVDHLENTLGRFNCMEDPIACGIMFRKECLFDIGLYDPEFKMREGHELRLRFEAKYRIGRLEFPFYKYRHHAANRTLNHADVAIYDQKLHTRIAAQEKGNGVP</sequence>
<protein>
    <submittedName>
        <fullName evidence="2">Glycosyltransferase EpsH</fullName>
        <ecNumber evidence="2">2.4.-.-</ecNumber>
    </submittedName>
</protein>
<accession>A0ABQ0CCD2</accession>
<evidence type="ECO:0000313" key="3">
    <source>
        <dbReference type="Proteomes" id="UP001628193"/>
    </source>
</evidence>
<evidence type="ECO:0000259" key="1">
    <source>
        <dbReference type="Pfam" id="PF00535"/>
    </source>
</evidence>
<keyword evidence="3" id="KW-1185">Reference proteome</keyword>
<dbReference type="GO" id="GO:0016757">
    <property type="term" value="F:glycosyltransferase activity"/>
    <property type="evidence" value="ECO:0007669"/>
    <property type="project" value="UniProtKB-KW"/>
</dbReference>
<reference evidence="2 3" key="1">
    <citation type="submission" date="2024-09" db="EMBL/GenBank/DDBJ databases">
        <title>Draft genome sequence of Candidatus Magnetaquicoccaceae bacterium FCR-1.</title>
        <authorList>
            <person name="Shimoshige H."/>
            <person name="Shimamura S."/>
            <person name="Taoka A."/>
            <person name="Kobayashi H."/>
            <person name="Maekawa T."/>
        </authorList>
    </citation>
    <scope>NUCLEOTIDE SEQUENCE [LARGE SCALE GENOMIC DNA]</scope>
    <source>
        <strain evidence="2 3">FCR-1</strain>
    </source>
</reference>
<keyword evidence="2" id="KW-0808">Transferase</keyword>
<dbReference type="SUPFAM" id="SSF53448">
    <property type="entry name" value="Nucleotide-diphospho-sugar transferases"/>
    <property type="match status" value="1"/>
</dbReference>